<reference evidence="3" key="1">
    <citation type="submission" date="2016-06" db="EMBL/GenBank/DDBJ databases">
        <authorList>
            <person name="Varghese N."/>
            <person name="Submissions Spin"/>
        </authorList>
    </citation>
    <scope>NUCLEOTIDE SEQUENCE [LARGE SCALE GENOMIC DNA]</scope>
    <source>
        <strain evidence="3">DSM 45344</strain>
    </source>
</reference>
<dbReference type="Proteomes" id="UP000199393">
    <property type="component" value="Chromosome I"/>
</dbReference>
<dbReference type="STRING" id="307121.GA0070620_0022"/>
<feature type="compositionally biased region" description="Basic and acidic residues" evidence="1">
    <location>
        <begin position="53"/>
        <end position="62"/>
    </location>
</feature>
<dbReference type="RefSeq" id="WP_197677505.1">
    <property type="nucleotide sequence ID" value="NZ_JBHRWG010000002.1"/>
</dbReference>
<dbReference type="EMBL" id="LT598496">
    <property type="protein sequence ID" value="SBV24601.1"/>
    <property type="molecule type" value="Genomic_DNA"/>
</dbReference>
<organism evidence="2 3">
    <name type="scientific">Micromonospora krabiensis</name>
    <dbReference type="NCBI Taxonomy" id="307121"/>
    <lineage>
        <taxon>Bacteria</taxon>
        <taxon>Bacillati</taxon>
        <taxon>Actinomycetota</taxon>
        <taxon>Actinomycetes</taxon>
        <taxon>Micromonosporales</taxon>
        <taxon>Micromonosporaceae</taxon>
        <taxon>Micromonospora</taxon>
    </lineage>
</organism>
<evidence type="ECO:0000313" key="3">
    <source>
        <dbReference type="Proteomes" id="UP000199393"/>
    </source>
</evidence>
<keyword evidence="3" id="KW-1185">Reference proteome</keyword>
<name>A0A1C3MW99_9ACTN</name>
<accession>A0A1C3MW99</accession>
<protein>
    <submittedName>
        <fullName evidence="2">Uncharacterized protein</fullName>
    </submittedName>
</protein>
<evidence type="ECO:0000256" key="1">
    <source>
        <dbReference type="SAM" id="MobiDB-lite"/>
    </source>
</evidence>
<proteinExistence type="predicted"/>
<evidence type="ECO:0000313" key="2">
    <source>
        <dbReference type="EMBL" id="SBV24601.1"/>
    </source>
</evidence>
<gene>
    <name evidence="2" type="ORF">GA0070620_0022</name>
</gene>
<feature type="compositionally biased region" description="Basic and acidic residues" evidence="1">
    <location>
        <begin position="23"/>
        <end position="45"/>
    </location>
</feature>
<dbReference type="AlphaFoldDB" id="A0A1C3MW99"/>
<feature type="region of interest" description="Disordered" evidence="1">
    <location>
        <begin position="21"/>
        <end position="62"/>
    </location>
</feature>
<sequence length="373" mass="40416">MSVTPEPGLLGSQLSLFNYALRSHRENPDTPLSRDGEPYPDDEQHRGRKSRPRASEDRRREGADVATVLDAHFAKRSAVPGDLAGAFHDLYVPIHPNDHIAAAACRVDADRVRATGRWLVQHATDRCAATVGLALLATLWDDDDLPLIKTIGLLSNRFGPLAACALERRSWCGGSEALLWLAERVTGWGRVYVVESLCKVGSAAARPWMLRRACDGDYLNRYFAGKVATAAHLHEAITAAKPDSELVDHTGLLLTIMADSGGTGITLDHYPPAAAVLQAHCEHASRLEPSVERFLIAAQLAEYLHQPSAGRIAWPEGRREQVVAGYLSLLNREGWCAVARAGLAAGDHRVTWLAGALAPGLGLRAFTDAVNDE</sequence>
<dbReference type="PATRIC" id="fig|307121.4.peg.22"/>